<feature type="binding site" evidence="8">
    <location>
        <position position="77"/>
    </location>
    <ligand>
        <name>substrate</name>
    </ligand>
</feature>
<dbReference type="PANTHER" id="PTHR21272">
    <property type="entry name" value="CATABOLIC 3-DEHYDROQUINASE"/>
    <property type="match status" value="1"/>
</dbReference>
<keyword evidence="10" id="KW-1185">Reference proteome</keyword>
<feature type="binding site" evidence="8">
    <location>
        <position position="83"/>
    </location>
    <ligand>
        <name>substrate</name>
    </ligand>
</feature>
<comment type="caution">
    <text evidence="9">The sequence shown here is derived from an EMBL/GenBank/DDBJ whole genome shotgun (WGS) entry which is preliminary data.</text>
</comment>
<organism evidence="9 10">
    <name type="scientific">Aquibaculum arenosum</name>
    <dbReference type="NCBI Taxonomy" id="3032591"/>
    <lineage>
        <taxon>Bacteria</taxon>
        <taxon>Pseudomonadati</taxon>
        <taxon>Pseudomonadota</taxon>
        <taxon>Alphaproteobacteria</taxon>
        <taxon>Rhodospirillales</taxon>
        <taxon>Rhodovibrionaceae</taxon>
        <taxon>Aquibaculum</taxon>
    </lineage>
</organism>
<keyword evidence="6 8" id="KW-0057">Aromatic amino acid biosynthesis</keyword>
<evidence type="ECO:0000256" key="6">
    <source>
        <dbReference type="ARBA" id="ARBA00023141"/>
    </source>
</evidence>
<dbReference type="CDD" id="cd00466">
    <property type="entry name" value="DHQase_II"/>
    <property type="match status" value="1"/>
</dbReference>
<comment type="similarity">
    <text evidence="3 8">Belongs to the type-II 3-dehydroquinase family.</text>
</comment>
<dbReference type="EMBL" id="JARHUD010000006">
    <property type="protein sequence ID" value="MDF2096530.1"/>
    <property type="molecule type" value="Genomic_DNA"/>
</dbReference>
<feature type="binding site" evidence="8">
    <location>
        <position position="114"/>
    </location>
    <ligand>
        <name>substrate</name>
    </ligand>
</feature>
<comment type="pathway">
    <text evidence="2 8">Metabolic intermediate biosynthesis; chorismate biosynthesis; chorismate from D-erythrose 4-phosphate and phosphoenolpyruvate: step 3/7.</text>
</comment>
<keyword evidence="9" id="KW-0547">Nucleotide-binding</keyword>
<dbReference type="NCBIfam" id="NF003807">
    <property type="entry name" value="PRK05395.1-4"/>
    <property type="match status" value="1"/>
</dbReference>
<sequence>MSDAIRVLVLHGPNLNMLGRRAPDVYGTATLADLEALCRDEGARLGLEVDCRQSNHEGELVTWIQEAAPSFSAIILNAGAYTHTSVAVHDALEAVGLPTIEVHLSNIFRRESFRHHSYVTPQAFGVICGLGFDGYRAALLALANRLKGNNGA</sequence>
<evidence type="ECO:0000256" key="4">
    <source>
        <dbReference type="ARBA" id="ARBA00011193"/>
    </source>
</evidence>
<dbReference type="PIRSF" id="PIRSF001399">
    <property type="entry name" value="DHquinase_II"/>
    <property type="match status" value="1"/>
</dbReference>
<feature type="binding site" evidence="8">
    <location>
        <begin position="104"/>
        <end position="105"/>
    </location>
    <ligand>
        <name>substrate</name>
    </ligand>
</feature>
<evidence type="ECO:0000256" key="3">
    <source>
        <dbReference type="ARBA" id="ARBA00011037"/>
    </source>
</evidence>
<dbReference type="Pfam" id="PF01220">
    <property type="entry name" value="DHquinase_II"/>
    <property type="match status" value="1"/>
</dbReference>
<dbReference type="GO" id="GO:0005524">
    <property type="term" value="F:ATP binding"/>
    <property type="evidence" value="ECO:0007669"/>
    <property type="project" value="UniProtKB-KW"/>
</dbReference>
<dbReference type="InterPro" id="IPR036441">
    <property type="entry name" value="DHquinase_II_sf"/>
</dbReference>
<dbReference type="NCBIfam" id="NF003805">
    <property type="entry name" value="PRK05395.1-2"/>
    <property type="match status" value="1"/>
</dbReference>
<dbReference type="NCBIfam" id="NF003806">
    <property type="entry name" value="PRK05395.1-3"/>
    <property type="match status" value="1"/>
</dbReference>
<dbReference type="GO" id="GO:0003855">
    <property type="term" value="F:3-dehydroquinate dehydratase activity"/>
    <property type="evidence" value="ECO:0007669"/>
    <property type="project" value="UniProtKB-EC"/>
</dbReference>
<dbReference type="SUPFAM" id="SSF52304">
    <property type="entry name" value="Type II 3-dehydroquinate dehydratase"/>
    <property type="match status" value="1"/>
</dbReference>
<evidence type="ECO:0000256" key="7">
    <source>
        <dbReference type="ARBA" id="ARBA00023239"/>
    </source>
</evidence>
<gene>
    <name evidence="8 9" type="primary">aroQ</name>
    <name evidence="9" type="ORF">P2G67_11130</name>
</gene>
<comment type="catalytic activity">
    <reaction evidence="1 8">
        <text>3-dehydroquinate = 3-dehydroshikimate + H2O</text>
        <dbReference type="Rhea" id="RHEA:21096"/>
        <dbReference type="ChEBI" id="CHEBI:15377"/>
        <dbReference type="ChEBI" id="CHEBI:16630"/>
        <dbReference type="ChEBI" id="CHEBI:32364"/>
        <dbReference type="EC" id="4.2.1.10"/>
    </reaction>
</comment>
<keyword evidence="7 8" id="KW-0456">Lyase</keyword>
<keyword evidence="8" id="KW-0028">Amino-acid biosynthesis</keyword>
<feature type="site" description="Transition state stabilizer" evidence="8">
    <location>
        <position position="21"/>
    </location>
</feature>
<comment type="subunit">
    <text evidence="4 8">Homododecamer.</text>
</comment>
<reference evidence="9 10" key="1">
    <citation type="submission" date="2023-03" db="EMBL/GenBank/DDBJ databases">
        <title>Fodinicurvata sp. CAU 1616 isolated from sea sendiment.</title>
        <authorList>
            <person name="Kim W."/>
        </authorList>
    </citation>
    <scope>NUCLEOTIDE SEQUENCE [LARGE SCALE GENOMIC DNA]</scope>
    <source>
        <strain evidence="9 10">CAU 1616</strain>
    </source>
</reference>
<dbReference type="RefSeq" id="WP_275823046.1">
    <property type="nucleotide sequence ID" value="NZ_JARHUD010000006.1"/>
</dbReference>
<evidence type="ECO:0000313" key="10">
    <source>
        <dbReference type="Proteomes" id="UP001215503"/>
    </source>
</evidence>
<evidence type="ECO:0000256" key="8">
    <source>
        <dbReference type="HAMAP-Rule" id="MF_00169"/>
    </source>
</evidence>
<feature type="binding site" evidence="8">
    <location>
        <position position="90"/>
    </location>
    <ligand>
        <name>substrate</name>
    </ligand>
</feature>
<evidence type="ECO:0000256" key="5">
    <source>
        <dbReference type="ARBA" id="ARBA00012060"/>
    </source>
</evidence>
<dbReference type="PANTHER" id="PTHR21272:SF3">
    <property type="entry name" value="CATABOLIC 3-DEHYDROQUINASE"/>
    <property type="match status" value="1"/>
</dbReference>
<dbReference type="Gene3D" id="3.40.50.9100">
    <property type="entry name" value="Dehydroquinase, class II"/>
    <property type="match status" value="1"/>
</dbReference>
<name>A0ABT5YNK3_9PROT</name>
<dbReference type="NCBIfam" id="TIGR01088">
    <property type="entry name" value="aroQ"/>
    <property type="match status" value="1"/>
</dbReference>
<dbReference type="Proteomes" id="UP001215503">
    <property type="component" value="Unassembled WGS sequence"/>
</dbReference>
<dbReference type="InterPro" id="IPR001874">
    <property type="entry name" value="DHquinase_II"/>
</dbReference>
<dbReference type="EC" id="4.2.1.10" evidence="5 8"/>
<evidence type="ECO:0000313" key="9">
    <source>
        <dbReference type="EMBL" id="MDF2096530.1"/>
    </source>
</evidence>
<comment type="function">
    <text evidence="8">Catalyzes a trans-dehydration via an enolate intermediate.</text>
</comment>
<accession>A0ABT5YNK3</accession>
<evidence type="ECO:0000256" key="1">
    <source>
        <dbReference type="ARBA" id="ARBA00001864"/>
    </source>
</evidence>
<feature type="active site" description="Proton acceptor" evidence="8">
    <location>
        <position position="26"/>
    </location>
</feature>
<protein>
    <recommendedName>
        <fullName evidence="5 8">3-dehydroquinate dehydratase</fullName>
        <shortName evidence="8">3-dehydroquinase</shortName>
        <ecNumber evidence="5 8">4.2.1.10</ecNumber>
    </recommendedName>
    <alternativeName>
        <fullName evidence="8">Type II DHQase</fullName>
    </alternativeName>
</protein>
<evidence type="ECO:0000256" key="2">
    <source>
        <dbReference type="ARBA" id="ARBA00004902"/>
    </source>
</evidence>
<keyword evidence="9" id="KW-0067">ATP-binding</keyword>
<dbReference type="HAMAP" id="MF_00169">
    <property type="entry name" value="AroQ"/>
    <property type="match status" value="1"/>
</dbReference>
<feature type="active site" description="Proton donor" evidence="8">
    <location>
        <position position="103"/>
    </location>
</feature>
<proteinExistence type="inferred from homology"/>